<dbReference type="EMBL" id="BMAW01066651">
    <property type="protein sequence ID" value="GFT55824.1"/>
    <property type="molecule type" value="Genomic_DNA"/>
</dbReference>
<protein>
    <submittedName>
        <fullName evidence="1">Uncharacterized protein</fullName>
    </submittedName>
</protein>
<gene>
    <name evidence="1" type="ORF">NPIL_146761</name>
</gene>
<dbReference type="Proteomes" id="UP000887013">
    <property type="component" value="Unassembled WGS sequence"/>
</dbReference>
<dbReference type="AlphaFoldDB" id="A0A8X6TY46"/>
<accession>A0A8X6TY46</accession>
<keyword evidence="2" id="KW-1185">Reference proteome</keyword>
<evidence type="ECO:0000313" key="1">
    <source>
        <dbReference type="EMBL" id="GFT55824.1"/>
    </source>
</evidence>
<name>A0A8X6TY46_NEPPI</name>
<reference evidence="1" key="1">
    <citation type="submission" date="2020-08" db="EMBL/GenBank/DDBJ databases">
        <title>Multicomponent nature underlies the extraordinary mechanical properties of spider dragline silk.</title>
        <authorList>
            <person name="Kono N."/>
            <person name="Nakamura H."/>
            <person name="Mori M."/>
            <person name="Yoshida Y."/>
            <person name="Ohtoshi R."/>
            <person name="Malay A.D."/>
            <person name="Moran D.A.P."/>
            <person name="Tomita M."/>
            <person name="Numata K."/>
            <person name="Arakawa K."/>
        </authorList>
    </citation>
    <scope>NUCLEOTIDE SEQUENCE</scope>
</reference>
<proteinExistence type="predicted"/>
<organism evidence="1 2">
    <name type="scientific">Nephila pilipes</name>
    <name type="common">Giant wood spider</name>
    <name type="synonym">Nephila maculata</name>
    <dbReference type="NCBI Taxonomy" id="299642"/>
    <lineage>
        <taxon>Eukaryota</taxon>
        <taxon>Metazoa</taxon>
        <taxon>Ecdysozoa</taxon>
        <taxon>Arthropoda</taxon>
        <taxon>Chelicerata</taxon>
        <taxon>Arachnida</taxon>
        <taxon>Araneae</taxon>
        <taxon>Araneomorphae</taxon>
        <taxon>Entelegynae</taxon>
        <taxon>Araneoidea</taxon>
        <taxon>Nephilidae</taxon>
        <taxon>Nephila</taxon>
    </lineage>
</organism>
<comment type="caution">
    <text evidence="1">The sequence shown here is derived from an EMBL/GenBank/DDBJ whole genome shotgun (WGS) entry which is preliminary data.</text>
</comment>
<evidence type="ECO:0000313" key="2">
    <source>
        <dbReference type="Proteomes" id="UP000887013"/>
    </source>
</evidence>
<sequence>MVKALDYMETLELDEFSADECRITCLQLVSGQITEKENCNENHLDEVGPVEACGEVQLNFNHQGSQFGTLSYVLKMI</sequence>